<dbReference type="Proteomes" id="UP001292094">
    <property type="component" value="Unassembled WGS sequence"/>
</dbReference>
<organism evidence="2 3">
    <name type="scientific">Petrolisthes manimaculis</name>
    <dbReference type="NCBI Taxonomy" id="1843537"/>
    <lineage>
        <taxon>Eukaryota</taxon>
        <taxon>Metazoa</taxon>
        <taxon>Ecdysozoa</taxon>
        <taxon>Arthropoda</taxon>
        <taxon>Crustacea</taxon>
        <taxon>Multicrustacea</taxon>
        <taxon>Malacostraca</taxon>
        <taxon>Eumalacostraca</taxon>
        <taxon>Eucarida</taxon>
        <taxon>Decapoda</taxon>
        <taxon>Pleocyemata</taxon>
        <taxon>Anomura</taxon>
        <taxon>Galatheoidea</taxon>
        <taxon>Porcellanidae</taxon>
        <taxon>Petrolisthes</taxon>
    </lineage>
</organism>
<evidence type="ECO:0000313" key="2">
    <source>
        <dbReference type="EMBL" id="KAK4319608.1"/>
    </source>
</evidence>
<evidence type="ECO:0000313" key="3">
    <source>
        <dbReference type="Proteomes" id="UP001292094"/>
    </source>
</evidence>
<dbReference type="AlphaFoldDB" id="A0AAE1UCU2"/>
<accession>A0AAE1UCU2</accession>
<comment type="caution">
    <text evidence="2">The sequence shown here is derived from an EMBL/GenBank/DDBJ whole genome shotgun (WGS) entry which is preliminary data.</text>
</comment>
<proteinExistence type="predicted"/>
<feature type="compositionally biased region" description="Polar residues" evidence="1">
    <location>
        <begin position="1"/>
        <end position="11"/>
    </location>
</feature>
<protein>
    <submittedName>
        <fullName evidence="2">Uncharacterized protein</fullName>
    </submittedName>
</protein>
<dbReference type="EMBL" id="JAWZYT010000739">
    <property type="protein sequence ID" value="KAK4319608.1"/>
    <property type="molecule type" value="Genomic_DNA"/>
</dbReference>
<reference evidence="2" key="1">
    <citation type="submission" date="2023-11" db="EMBL/GenBank/DDBJ databases">
        <title>Genome assemblies of two species of porcelain crab, Petrolisthes cinctipes and Petrolisthes manimaculis (Anomura: Porcellanidae).</title>
        <authorList>
            <person name="Angst P."/>
        </authorList>
    </citation>
    <scope>NUCLEOTIDE SEQUENCE</scope>
    <source>
        <strain evidence="2">PB745_02</strain>
        <tissue evidence="2">Gill</tissue>
    </source>
</reference>
<keyword evidence="3" id="KW-1185">Reference proteome</keyword>
<sequence length="84" mass="9502">MQRSLLKNQKSGKPEVTGSGFTPRSILPSLRWHTDEETDDGPATRNTGRKSRNPSVELWYTGNSRAGSATGTKYRHLFLGFNWY</sequence>
<name>A0AAE1UCU2_9EUCA</name>
<evidence type="ECO:0000256" key="1">
    <source>
        <dbReference type="SAM" id="MobiDB-lite"/>
    </source>
</evidence>
<gene>
    <name evidence="2" type="ORF">Pmani_009464</name>
</gene>
<feature type="region of interest" description="Disordered" evidence="1">
    <location>
        <begin position="1"/>
        <end position="56"/>
    </location>
</feature>